<evidence type="ECO:0000256" key="14">
    <source>
        <dbReference type="ARBA" id="ARBA00033401"/>
    </source>
</evidence>
<evidence type="ECO:0000256" key="13">
    <source>
        <dbReference type="ARBA" id="ARBA00030360"/>
    </source>
</evidence>
<evidence type="ECO:0000256" key="4">
    <source>
        <dbReference type="ARBA" id="ARBA00011533"/>
    </source>
</evidence>
<evidence type="ECO:0000256" key="12">
    <source>
        <dbReference type="ARBA" id="ARBA00023136"/>
    </source>
</evidence>
<reference evidence="16 17" key="1">
    <citation type="journal article" date="2017" name="Gigascience">
        <title>Genome sequence of the small brown planthopper, Laodelphax striatellus.</title>
        <authorList>
            <person name="Zhu J."/>
            <person name="Jiang F."/>
            <person name="Wang X."/>
            <person name="Yang P."/>
            <person name="Bao Y."/>
            <person name="Zhao W."/>
            <person name="Wang W."/>
            <person name="Lu H."/>
            <person name="Wang Q."/>
            <person name="Cui N."/>
            <person name="Li J."/>
            <person name="Chen X."/>
            <person name="Luo L."/>
            <person name="Yu J."/>
            <person name="Kang L."/>
            <person name="Cui F."/>
        </authorList>
    </citation>
    <scope>NUCLEOTIDE SEQUENCE [LARGE SCALE GENOMIC DNA]</scope>
    <source>
        <strain evidence="16">Lst14</strain>
    </source>
</reference>
<keyword evidence="8" id="KW-0999">Mitochondrion inner membrane</keyword>
<evidence type="ECO:0000256" key="6">
    <source>
        <dbReference type="ARBA" id="ARBA00022448"/>
    </source>
</evidence>
<evidence type="ECO:0000313" key="16">
    <source>
        <dbReference type="EMBL" id="RZF48757.1"/>
    </source>
</evidence>
<evidence type="ECO:0000256" key="8">
    <source>
        <dbReference type="ARBA" id="ARBA00022792"/>
    </source>
</evidence>
<evidence type="ECO:0000256" key="15">
    <source>
        <dbReference type="SAM" id="MobiDB-lite"/>
    </source>
</evidence>
<evidence type="ECO:0000256" key="5">
    <source>
        <dbReference type="ARBA" id="ARBA00016383"/>
    </source>
</evidence>
<dbReference type="Pfam" id="PF07347">
    <property type="entry name" value="CI-B14_5a"/>
    <property type="match status" value="1"/>
</dbReference>
<evidence type="ECO:0000256" key="10">
    <source>
        <dbReference type="ARBA" id="ARBA00022990"/>
    </source>
</evidence>
<keyword evidence="9" id="KW-0249">Electron transport</keyword>
<comment type="subunit">
    <text evidence="4">Complex I is composed of 45 different subunits.</text>
</comment>
<keyword evidence="6" id="KW-0813">Transport</keyword>
<evidence type="ECO:0000256" key="1">
    <source>
        <dbReference type="ARBA" id="ARBA00003195"/>
    </source>
</evidence>
<name>A0A482XTE4_LAOST</name>
<evidence type="ECO:0000313" key="17">
    <source>
        <dbReference type="Proteomes" id="UP000291343"/>
    </source>
</evidence>
<dbReference type="GO" id="GO:0005743">
    <property type="term" value="C:mitochondrial inner membrane"/>
    <property type="evidence" value="ECO:0007669"/>
    <property type="project" value="UniProtKB-SubCell"/>
</dbReference>
<evidence type="ECO:0000256" key="7">
    <source>
        <dbReference type="ARBA" id="ARBA00022660"/>
    </source>
</evidence>
<dbReference type="EMBL" id="QKKF02001039">
    <property type="protein sequence ID" value="RZF48757.1"/>
    <property type="molecule type" value="Genomic_DNA"/>
</dbReference>
<dbReference type="AlphaFoldDB" id="A0A482XTE4"/>
<comment type="similarity">
    <text evidence="3">Belongs to the complex I NDUFA7 subunit family.</text>
</comment>
<dbReference type="OrthoDB" id="10063829at2759"/>
<dbReference type="FunCoup" id="A0A482XTE4">
    <property type="interactions" value="606"/>
</dbReference>
<dbReference type="Proteomes" id="UP000291343">
    <property type="component" value="Unassembled WGS sequence"/>
</dbReference>
<dbReference type="STRING" id="195883.A0A482XTE4"/>
<keyword evidence="7" id="KW-0679">Respiratory chain</keyword>
<evidence type="ECO:0000256" key="2">
    <source>
        <dbReference type="ARBA" id="ARBA00004443"/>
    </source>
</evidence>
<comment type="subcellular location">
    <subcellularLocation>
        <location evidence="2">Mitochondrion inner membrane</location>
        <topology evidence="2">Peripheral membrane protein</topology>
        <orientation evidence="2">Matrix side</orientation>
    </subcellularLocation>
</comment>
<keyword evidence="17" id="KW-1185">Reference proteome</keyword>
<keyword evidence="10" id="KW-0007">Acetylation</keyword>
<evidence type="ECO:0000256" key="3">
    <source>
        <dbReference type="ARBA" id="ARBA00005482"/>
    </source>
</evidence>
<protein>
    <recommendedName>
        <fullName evidence="5">NADH dehydrogenase [ubiquinone] 1 alpha subcomplex subunit 7</fullName>
    </recommendedName>
    <alternativeName>
        <fullName evidence="14">Complex I-B14.5a</fullName>
    </alternativeName>
    <alternativeName>
        <fullName evidence="13">NADH-ubiquinone oxidoreductase subunit B14.5a</fullName>
    </alternativeName>
</protein>
<comment type="function">
    <text evidence="1">Accessory subunit of the mitochondrial membrane respiratory chain NADH dehydrogenase (Complex I), that is believed not to be involved in catalysis. Complex I functions in the transfer of electrons from NADH to the respiratory chain. The immediate electron acceptor for the enzyme is believed to be ubiquinone.</text>
</comment>
<keyword evidence="11" id="KW-0496">Mitochondrion</keyword>
<evidence type="ECO:0000256" key="11">
    <source>
        <dbReference type="ARBA" id="ARBA00023128"/>
    </source>
</evidence>
<organism evidence="16 17">
    <name type="scientific">Laodelphax striatellus</name>
    <name type="common">Small brown planthopper</name>
    <name type="synonym">Delphax striatella</name>
    <dbReference type="NCBI Taxonomy" id="195883"/>
    <lineage>
        <taxon>Eukaryota</taxon>
        <taxon>Metazoa</taxon>
        <taxon>Ecdysozoa</taxon>
        <taxon>Arthropoda</taxon>
        <taxon>Hexapoda</taxon>
        <taxon>Insecta</taxon>
        <taxon>Pterygota</taxon>
        <taxon>Neoptera</taxon>
        <taxon>Paraneoptera</taxon>
        <taxon>Hemiptera</taxon>
        <taxon>Auchenorrhyncha</taxon>
        <taxon>Fulgoroidea</taxon>
        <taxon>Delphacidae</taxon>
        <taxon>Criomorphinae</taxon>
        <taxon>Laodelphax</taxon>
    </lineage>
</organism>
<comment type="caution">
    <text evidence="16">The sequence shown here is derived from an EMBL/GenBank/DDBJ whole genome shotgun (WGS) entry which is preliminary data.</text>
</comment>
<proteinExistence type="inferred from homology"/>
<keyword evidence="12" id="KW-0472">Membrane</keyword>
<sequence>MKVEPRSVTPFLHYLRSVFAGREAKDSLRHHLWDSEPRTQPPPSLPDGVNHKLSKNYYYSRDGRREAKPDLVLIEASSKKLIGDKSASVSEGKPAVLRTPGLTYPWDTPMK</sequence>
<evidence type="ECO:0000256" key="9">
    <source>
        <dbReference type="ARBA" id="ARBA00022982"/>
    </source>
</evidence>
<feature type="region of interest" description="Disordered" evidence="15">
    <location>
        <begin position="33"/>
        <end position="53"/>
    </location>
</feature>
<dbReference type="GO" id="GO:0006120">
    <property type="term" value="P:mitochondrial electron transport, NADH to ubiquinone"/>
    <property type="evidence" value="ECO:0007669"/>
    <property type="project" value="TreeGrafter"/>
</dbReference>
<dbReference type="PANTHER" id="PTHR12485">
    <property type="entry name" value="NADH-UBIQUINONE OXIDOREDUCTASE SUBUNIT B"/>
    <property type="match status" value="1"/>
</dbReference>
<dbReference type="InParanoid" id="A0A482XTE4"/>
<dbReference type="InterPro" id="IPR009947">
    <property type="entry name" value="NDUA7"/>
</dbReference>
<gene>
    <name evidence="16" type="ORF">LSTR_LSTR013841</name>
</gene>
<dbReference type="PANTHER" id="PTHR12485:SF1">
    <property type="entry name" value="NADH DEHYDROGENASE [UBIQUINONE] 1 ALPHA SUBCOMPLEX SUBUNIT 7"/>
    <property type="match status" value="1"/>
</dbReference>
<dbReference type="SMR" id="A0A482XTE4"/>
<accession>A0A482XTE4</accession>